<comment type="caution">
    <text evidence="1">The sequence shown here is derived from an EMBL/GenBank/DDBJ whole genome shotgun (WGS) entry which is preliminary data.</text>
</comment>
<sequence length="186" mass="20542">MKKLTKKLLHELAISMPIIDEMEQQNFMGGTFYYDYSGNYLGSSGPGSDIRVATNWGTIGESIGFSEAAPSVVGGVLTSMANSIGYSGTVGVSYYDDPGKYAQAQGGQITYNLGSPSFGQDNYYDFLCTLLHENHHVMTPEDAGSSESEYYAYQYEMTTFAYSQASDEYKTHAINAFNHYRDKLGY</sequence>
<name>A0A645FLM5_9ZZZZ</name>
<gene>
    <name evidence="1" type="ORF">SDC9_162647</name>
</gene>
<organism evidence="1">
    <name type="scientific">bioreactor metagenome</name>
    <dbReference type="NCBI Taxonomy" id="1076179"/>
    <lineage>
        <taxon>unclassified sequences</taxon>
        <taxon>metagenomes</taxon>
        <taxon>ecological metagenomes</taxon>
    </lineage>
</organism>
<evidence type="ECO:0000313" key="1">
    <source>
        <dbReference type="EMBL" id="MPN15317.1"/>
    </source>
</evidence>
<dbReference type="AlphaFoldDB" id="A0A645FLM5"/>
<accession>A0A645FLM5</accession>
<dbReference type="EMBL" id="VSSQ01062049">
    <property type="protein sequence ID" value="MPN15317.1"/>
    <property type="molecule type" value="Genomic_DNA"/>
</dbReference>
<protein>
    <submittedName>
        <fullName evidence="1">Uncharacterized protein</fullName>
    </submittedName>
</protein>
<proteinExistence type="predicted"/>
<reference evidence="1" key="1">
    <citation type="submission" date="2019-08" db="EMBL/GenBank/DDBJ databases">
        <authorList>
            <person name="Kucharzyk K."/>
            <person name="Murdoch R.W."/>
            <person name="Higgins S."/>
            <person name="Loffler F."/>
        </authorList>
    </citation>
    <scope>NUCLEOTIDE SEQUENCE</scope>
</reference>